<reference evidence="4 5" key="2">
    <citation type="submission" date="2019-01" db="EMBL/GenBank/DDBJ databases">
        <title>The decoding of complex shrimp genome reveals the adaptation for benthos swimmer, frequently molting mechanism and breeding impact on genome.</title>
        <authorList>
            <person name="Sun Y."/>
            <person name="Gao Y."/>
            <person name="Yu Y."/>
        </authorList>
    </citation>
    <scope>NUCLEOTIDE SEQUENCE [LARGE SCALE GENOMIC DNA]</scope>
    <source>
        <tissue evidence="4">Muscle</tissue>
    </source>
</reference>
<feature type="region of interest" description="Disordered" evidence="3">
    <location>
        <begin position="140"/>
        <end position="159"/>
    </location>
</feature>
<feature type="region of interest" description="Disordered" evidence="3">
    <location>
        <begin position="30"/>
        <end position="53"/>
    </location>
</feature>
<sequence>MRTNAVYLRRLHRRSQFACADLGCVEPVASQQDTPVNGKRKESLCHSGNPQDLAPECEREVAQSTRSVLKRVLSFFQLRNSISPEHRKPTSPARPPKQPPSPRNRRKLNCPEGSARDKENIPPLPKAPTAVSLLRNFRQQELEESKQEQGPRPPLGVRPLSEFKQFAHPETQERPRQFSKLSITRAGQRRQHESDKSENHKPRKILRRSRRDNSTGDVYVTHKHFSRFGELIDDPLIQKFLNADVCRRYADKYLIAMVFTYFLRSRLQFHEYTKENFFAGLYLAHDMEEDEEELKYEVFPWVLGRRWRKTYPTLLQKRDDIYWAIDCRAVVSKKCCDQVMDLEPDHWVWKRERPEYHGGALRDYLRHEDDNGHPRGPDKSPLRCQECLERQCLESDNSYLLYMSDSDMSNDTKATGEGDGVAQNEKDSGFETFLCEAMDIEKFIGIFTTLFRS</sequence>
<dbReference type="PANTHER" id="PTHR31545">
    <property type="entry name" value="SEEDY PROTEIN A/C FAMILY MEMBER"/>
    <property type="match status" value="1"/>
</dbReference>
<dbReference type="STRING" id="6689.A0A3R7PNE7"/>
<dbReference type="Proteomes" id="UP000283509">
    <property type="component" value="Unassembled WGS sequence"/>
</dbReference>
<accession>A0A3R7PNE7</accession>
<proteinExistence type="inferred from homology"/>
<gene>
    <name evidence="4" type="ORF">C7M84_003791</name>
</gene>
<evidence type="ECO:0000256" key="3">
    <source>
        <dbReference type="SAM" id="MobiDB-lite"/>
    </source>
</evidence>
<keyword evidence="5" id="KW-1185">Reference proteome</keyword>
<keyword evidence="2" id="KW-0131">Cell cycle</keyword>
<evidence type="ECO:0008006" key="6">
    <source>
        <dbReference type="Google" id="ProtNLM"/>
    </source>
</evidence>
<feature type="region of interest" description="Disordered" evidence="3">
    <location>
        <begin position="80"/>
        <end position="127"/>
    </location>
</feature>
<dbReference type="OrthoDB" id="9442170at2759"/>
<comment type="similarity">
    <text evidence="1">Belongs to the Speedy/Ringo family.</text>
</comment>
<organism evidence="4 5">
    <name type="scientific">Penaeus vannamei</name>
    <name type="common">Whiteleg shrimp</name>
    <name type="synonym">Litopenaeus vannamei</name>
    <dbReference type="NCBI Taxonomy" id="6689"/>
    <lineage>
        <taxon>Eukaryota</taxon>
        <taxon>Metazoa</taxon>
        <taxon>Ecdysozoa</taxon>
        <taxon>Arthropoda</taxon>
        <taxon>Crustacea</taxon>
        <taxon>Multicrustacea</taxon>
        <taxon>Malacostraca</taxon>
        <taxon>Eumalacostraca</taxon>
        <taxon>Eucarida</taxon>
        <taxon>Decapoda</taxon>
        <taxon>Dendrobranchiata</taxon>
        <taxon>Penaeoidea</taxon>
        <taxon>Penaeidae</taxon>
        <taxon>Penaeus</taxon>
    </lineage>
</organism>
<feature type="region of interest" description="Disordered" evidence="3">
    <location>
        <begin position="167"/>
        <end position="212"/>
    </location>
</feature>
<protein>
    <recommendedName>
        <fullName evidence="6">Speedy protein A</fullName>
    </recommendedName>
</protein>
<reference evidence="4 5" key="1">
    <citation type="submission" date="2018-04" db="EMBL/GenBank/DDBJ databases">
        <authorList>
            <person name="Zhang X."/>
            <person name="Yuan J."/>
            <person name="Li F."/>
            <person name="Xiang J."/>
        </authorList>
    </citation>
    <scope>NUCLEOTIDE SEQUENCE [LARGE SCALE GENOMIC DNA]</scope>
    <source>
        <tissue evidence="4">Muscle</tissue>
    </source>
</reference>
<feature type="compositionally biased region" description="Basic residues" evidence="3">
    <location>
        <begin position="201"/>
        <end position="210"/>
    </location>
</feature>
<dbReference type="Pfam" id="PF11357">
    <property type="entry name" value="Spy1"/>
    <property type="match status" value="1"/>
</dbReference>
<dbReference type="GO" id="GO:0019901">
    <property type="term" value="F:protein kinase binding"/>
    <property type="evidence" value="ECO:0007669"/>
    <property type="project" value="InterPro"/>
</dbReference>
<feature type="compositionally biased region" description="Basic and acidic residues" evidence="3">
    <location>
        <begin position="140"/>
        <end position="149"/>
    </location>
</feature>
<evidence type="ECO:0000313" key="4">
    <source>
        <dbReference type="EMBL" id="ROT77551.1"/>
    </source>
</evidence>
<evidence type="ECO:0000313" key="5">
    <source>
        <dbReference type="Proteomes" id="UP000283509"/>
    </source>
</evidence>
<dbReference type="PANTHER" id="PTHR31545:SF5">
    <property type="entry name" value="SPEEDY PROTEIN A"/>
    <property type="match status" value="1"/>
</dbReference>
<evidence type="ECO:0000256" key="2">
    <source>
        <dbReference type="ARBA" id="ARBA00023306"/>
    </source>
</evidence>
<dbReference type="InterPro" id="IPR020984">
    <property type="entry name" value="Speedy"/>
</dbReference>
<feature type="compositionally biased region" description="Basic and acidic residues" evidence="3">
    <location>
        <begin position="167"/>
        <end position="176"/>
    </location>
</feature>
<dbReference type="EMBL" id="QCYY01001511">
    <property type="protein sequence ID" value="ROT77551.1"/>
    <property type="molecule type" value="Genomic_DNA"/>
</dbReference>
<comment type="caution">
    <text evidence="4">The sequence shown here is derived from an EMBL/GenBank/DDBJ whole genome shotgun (WGS) entry which is preliminary data.</text>
</comment>
<name>A0A3R7PNE7_PENVA</name>
<evidence type="ECO:0000256" key="1">
    <source>
        <dbReference type="ARBA" id="ARBA00010932"/>
    </source>
</evidence>
<dbReference type="AlphaFoldDB" id="A0A3R7PNE7"/>
<feature type="compositionally biased region" description="Pro residues" evidence="3">
    <location>
        <begin position="92"/>
        <end position="102"/>
    </location>
</feature>
<dbReference type="InterPro" id="IPR052316">
    <property type="entry name" value="Speedy-Ringo_regulator"/>
</dbReference>
<feature type="compositionally biased region" description="Basic and acidic residues" evidence="3">
    <location>
        <begin position="190"/>
        <end position="200"/>
    </location>
</feature>